<proteinExistence type="predicted"/>
<accession>A0AAV7QL96</accession>
<sequence>MSGSRSKYCFHHAFDRIGTAPEKVADTPLVIVWAEHCLPPVCWRLPPRCLFLPPWRSESVKVAVCVGGVRYGHDSIFFPPACCRYYRCFNTDRQGCNEGHCVHL</sequence>
<reference evidence="1" key="1">
    <citation type="journal article" date="2022" name="bioRxiv">
        <title>Sequencing and chromosome-scale assembly of the giantPleurodeles waltlgenome.</title>
        <authorList>
            <person name="Brown T."/>
            <person name="Elewa A."/>
            <person name="Iarovenko S."/>
            <person name="Subramanian E."/>
            <person name="Araus A.J."/>
            <person name="Petzold A."/>
            <person name="Susuki M."/>
            <person name="Suzuki K.-i.T."/>
            <person name="Hayashi T."/>
            <person name="Toyoda A."/>
            <person name="Oliveira C."/>
            <person name="Osipova E."/>
            <person name="Leigh N.D."/>
            <person name="Simon A."/>
            <person name="Yun M.H."/>
        </authorList>
    </citation>
    <scope>NUCLEOTIDE SEQUENCE</scope>
    <source>
        <strain evidence="1">20211129_DDA</strain>
        <tissue evidence="1">Liver</tissue>
    </source>
</reference>
<gene>
    <name evidence="1" type="ORF">NDU88_007645</name>
</gene>
<dbReference type="AlphaFoldDB" id="A0AAV7QL96"/>
<evidence type="ECO:0000313" key="2">
    <source>
        <dbReference type="Proteomes" id="UP001066276"/>
    </source>
</evidence>
<keyword evidence="2" id="KW-1185">Reference proteome</keyword>
<dbReference type="Proteomes" id="UP001066276">
    <property type="component" value="Chromosome 6"/>
</dbReference>
<dbReference type="EMBL" id="JANPWB010000010">
    <property type="protein sequence ID" value="KAJ1141312.1"/>
    <property type="molecule type" value="Genomic_DNA"/>
</dbReference>
<name>A0AAV7QL96_PLEWA</name>
<comment type="caution">
    <text evidence="1">The sequence shown here is derived from an EMBL/GenBank/DDBJ whole genome shotgun (WGS) entry which is preliminary data.</text>
</comment>
<organism evidence="1 2">
    <name type="scientific">Pleurodeles waltl</name>
    <name type="common">Iberian ribbed newt</name>
    <dbReference type="NCBI Taxonomy" id="8319"/>
    <lineage>
        <taxon>Eukaryota</taxon>
        <taxon>Metazoa</taxon>
        <taxon>Chordata</taxon>
        <taxon>Craniata</taxon>
        <taxon>Vertebrata</taxon>
        <taxon>Euteleostomi</taxon>
        <taxon>Amphibia</taxon>
        <taxon>Batrachia</taxon>
        <taxon>Caudata</taxon>
        <taxon>Salamandroidea</taxon>
        <taxon>Salamandridae</taxon>
        <taxon>Pleurodelinae</taxon>
        <taxon>Pleurodeles</taxon>
    </lineage>
</organism>
<protein>
    <submittedName>
        <fullName evidence="1">Uncharacterized protein</fullName>
    </submittedName>
</protein>
<evidence type="ECO:0000313" key="1">
    <source>
        <dbReference type="EMBL" id="KAJ1141312.1"/>
    </source>
</evidence>